<name>A0ABN9SVK9_9DINO</name>
<accession>A0ABN9SVK9</accession>
<reference evidence="3" key="1">
    <citation type="submission" date="2023-10" db="EMBL/GenBank/DDBJ databases">
        <authorList>
            <person name="Chen Y."/>
            <person name="Shah S."/>
            <person name="Dougan E. K."/>
            <person name="Thang M."/>
            <person name="Chan C."/>
        </authorList>
    </citation>
    <scope>NUCLEOTIDE SEQUENCE [LARGE SCALE GENOMIC DNA]</scope>
</reference>
<feature type="transmembrane region" description="Helical" evidence="2">
    <location>
        <begin position="78"/>
        <end position="94"/>
    </location>
</feature>
<feature type="transmembrane region" description="Helical" evidence="2">
    <location>
        <begin position="179"/>
        <end position="200"/>
    </location>
</feature>
<feature type="compositionally biased region" description="Basic and acidic residues" evidence="1">
    <location>
        <begin position="325"/>
        <end position="339"/>
    </location>
</feature>
<evidence type="ECO:0000256" key="1">
    <source>
        <dbReference type="SAM" id="MobiDB-lite"/>
    </source>
</evidence>
<feature type="transmembrane region" description="Helical" evidence="2">
    <location>
        <begin position="106"/>
        <end position="123"/>
    </location>
</feature>
<dbReference type="PANTHER" id="PTHR12317">
    <property type="entry name" value="DIACYLGLYCEROL O-ACYLTRANSFERASE"/>
    <property type="match status" value="1"/>
</dbReference>
<organism evidence="3 4">
    <name type="scientific">Prorocentrum cordatum</name>
    <dbReference type="NCBI Taxonomy" id="2364126"/>
    <lineage>
        <taxon>Eukaryota</taxon>
        <taxon>Sar</taxon>
        <taxon>Alveolata</taxon>
        <taxon>Dinophyceae</taxon>
        <taxon>Prorocentrales</taxon>
        <taxon>Prorocentraceae</taxon>
        <taxon>Prorocentrum</taxon>
    </lineage>
</organism>
<evidence type="ECO:0000256" key="2">
    <source>
        <dbReference type="SAM" id="Phobius"/>
    </source>
</evidence>
<protein>
    <recommendedName>
        <fullName evidence="5">Acyltransferase</fullName>
    </recommendedName>
</protein>
<feature type="region of interest" description="Disordered" evidence="1">
    <location>
        <begin position="209"/>
        <end position="231"/>
    </location>
</feature>
<comment type="caution">
    <text evidence="3">The sequence shown here is derived from an EMBL/GenBank/DDBJ whole genome shotgun (WGS) entry which is preliminary data.</text>
</comment>
<keyword evidence="4" id="KW-1185">Reference proteome</keyword>
<keyword evidence="2" id="KW-1133">Transmembrane helix</keyword>
<evidence type="ECO:0000313" key="3">
    <source>
        <dbReference type="EMBL" id="CAK0836565.1"/>
    </source>
</evidence>
<evidence type="ECO:0000313" key="4">
    <source>
        <dbReference type="Proteomes" id="UP001189429"/>
    </source>
</evidence>
<feature type="transmembrane region" description="Helical" evidence="2">
    <location>
        <begin position="51"/>
        <end position="73"/>
    </location>
</feature>
<keyword evidence="2" id="KW-0812">Transmembrane</keyword>
<proteinExistence type="predicted"/>
<sequence>METADELLLAGVRGAVEGNLRDQGAGRADAEPPPPRRDPCRMTFGEDVLAVAYFLVILGLPVALPVATAGLVVARSPLLKWWVLLLAALALHPIPPFKDWYRRNRMGVILAKYFTMTLVFDMSHPHPMMKNLGTPAVEENPQKIAPMVPLACPHGVLNFGAIVWVFFSRWICGLEQYTAGAPVVAWVPGLRYLCASLWIIPASRKSIKRGLQEHPRTEDKDGKRIDTDVPRRGGMVGVVPDGIAGIFRSKPGSELLYIGKKRGLMRICLEEGAIIAAGWFAGTSDMFHIIQGGRRGPDPALSSGPPVPRPLVPARAPAGAVDDVLSDRAGREEGGAHRG</sequence>
<gene>
    <name evidence="3" type="ORF">PCOR1329_LOCUS33008</name>
</gene>
<feature type="compositionally biased region" description="Basic and acidic residues" evidence="1">
    <location>
        <begin position="210"/>
        <end position="231"/>
    </location>
</feature>
<dbReference type="Proteomes" id="UP001189429">
    <property type="component" value="Unassembled WGS sequence"/>
</dbReference>
<evidence type="ECO:0008006" key="5">
    <source>
        <dbReference type="Google" id="ProtNLM"/>
    </source>
</evidence>
<feature type="transmembrane region" description="Helical" evidence="2">
    <location>
        <begin position="144"/>
        <end position="167"/>
    </location>
</feature>
<dbReference type="EMBL" id="CAUYUJ010013669">
    <property type="protein sequence ID" value="CAK0836565.1"/>
    <property type="molecule type" value="Genomic_DNA"/>
</dbReference>
<feature type="region of interest" description="Disordered" evidence="1">
    <location>
        <begin position="296"/>
        <end position="339"/>
    </location>
</feature>
<dbReference type="PANTHER" id="PTHR12317:SF63">
    <property type="entry name" value="DIACYLGLYCEROL O-ACYLTRANSFERASE 2"/>
    <property type="match status" value="1"/>
</dbReference>
<keyword evidence="2" id="KW-0472">Membrane</keyword>